<sequence>MKNNKLTPGGNLVWEGSRMMLPEHKQALIKQRISLKKQTRPELTEEEQQEMFGRLKASRSEKIEVTITVYGEYENQSFTGIVTGIDPRLYLVKLEFNHDWKLFDFTDIIGVE</sequence>
<keyword evidence="2" id="KW-1185">Reference proteome</keyword>
<dbReference type="EMBL" id="JAQAGZ010000011">
    <property type="protein sequence ID" value="MCZ8514347.1"/>
    <property type="molecule type" value="Genomic_DNA"/>
</dbReference>
<comment type="caution">
    <text evidence="1">The sequence shown here is derived from an EMBL/GenBank/DDBJ whole genome shotgun (WGS) entry which is preliminary data.</text>
</comment>
<protein>
    <submittedName>
        <fullName evidence="1">YolD-like family protein</fullName>
    </submittedName>
</protein>
<organism evidence="1 2">
    <name type="scientific">Paenibacillus gyeongsangnamensis</name>
    <dbReference type="NCBI Taxonomy" id="3388067"/>
    <lineage>
        <taxon>Bacteria</taxon>
        <taxon>Bacillati</taxon>
        <taxon>Bacillota</taxon>
        <taxon>Bacilli</taxon>
        <taxon>Bacillales</taxon>
        <taxon>Paenibacillaceae</taxon>
        <taxon>Paenibacillus</taxon>
    </lineage>
</organism>
<accession>A0ABT4QBS9</accession>
<gene>
    <name evidence="1" type="ORF">O9H85_18335</name>
</gene>
<reference evidence="1 2" key="1">
    <citation type="submission" date="2022-12" db="EMBL/GenBank/DDBJ databases">
        <title>Draft genome sequence of Paenibacillus sp. dW9.</title>
        <authorList>
            <person name="Choi E.-W."/>
            <person name="Kim D.-U."/>
        </authorList>
    </citation>
    <scope>NUCLEOTIDE SEQUENCE [LARGE SCALE GENOMIC DNA]</scope>
    <source>
        <strain evidence="2">dW9</strain>
    </source>
</reference>
<dbReference type="InterPro" id="IPR014962">
    <property type="entry name" value="YolD"/>
</dbReference>
<evidence type="ECO:0000313" key="2">
    <source>
        <dbReference type="Proteomes" id="UP001527882"/>
    </source>
</evidence>
<dbReference type="Proteomes" id="UP001527882">
    <property type="component" value="Unassembled WGS sequence"/>
</dbReference>
<proteinExistence type="predicted"/>
<dbReference type="RefSeq" id="WP_269882863.1">
    <property type="nucleotide sequence ID" value="NZ_JAQAGZ010000011.1"/>
</dbReference>
<evidence type="ECO:0000313" key="1">
    <source>
        <dbReference type="EMBL" id="MCZ8514347.1"/>
    </source>
</evidence>
<dbReference type="Pfam" id="PF08863">
    <property type="entry name" value="YolD"/>
    <property type="match status" value="1"/>
</dbReference>
<name>A0ABT4QBS9_9BACL</name>